<evidence type="ECO:0000259" key="1">
    <source>
        <dbReference type="PROSITE" id="PS50076"/>
    </source>
</evidence>
<dbReference type="InterPro" id="IPR019734">
    <property type="entry name" value="TPR_rpt"/>
</dbReference>
<dbReference type="KEGG" id="mgl:MGL_1012"/>
<reference evidence="2 3" key="1">
    <citation type="journal article" date="2007" name="Proc. Natl. Acad. Sci. U.S.A.">
        <title>Dandruff-associated Malassezia genomes reveal convergent and divergent virulence traits shared with plant and human fungal pathogens.</title>
        <authorList>
            <person name="Xu J."/>
            <person name="Saunders C.W."/>
            <person name="Hu P."/>
            <person name="Grant R.A."/>
            <person name="Boekhout T."/>
            <person name="Kuramae E.E."/>
            <person name="Kronstad J.W."/>
            <person name="Deangelis Y.M."/>
            <person name="Reeder N.L."/>
            <person name="Johnstone K.R."/>
            <person name="Leland M."/>
            <person name="Fieno A.M."/>
            <person name="Begley W.M."/>
            <person name="Sun Y."/>
            <person name="Lacey M.P."/>
            <person name="Chaudhary T."/>
            <person name="Keough T."/>
            <person name="Chu L."/>
            <person name="Sears R."/>
            <person name="Yuan B."/>
            <person name="Dawson T.L.Jr."/>
        </authorList>
    </citation>
    <scope>NUCLEOTIDE SEQUENCE [LARGE SCALE GENOMIC DNA]</scope>
    <source>
        <strain evidence="3">ATCC MYA-4612 / CBS 7966</strain>
    </source>
</reference>
<organism evidence="2 3">
    <name type="scientific">Malassezia globosa (strain ATCC MYA-4612 / CBS 7966)</name>
    <name type="common">Dandruff-associated fungus</name>
    <dbReference type="NCBI Taxonomy" id="425265"/>
    <lineage>
        <taxon>Eukaryota</taxon>
        <taxon>Fungi</taxon>
        <taxon>Dikarya</taxon>
        <taxon>Basidiomycota</taxon>
        <taxon>Ustilaginomycotina</taxon>
        <taxon>Malasseziomycetes</taxon>
        <taxon>Malasseziales</taxon>
        <taxon>Malasseziaceae</taxon>
        <taxon>Malassezia</taxon>
    </lineage>
</organism>
<name>A8PW26_MALGO</name>
<dbReference type="FunCoup" id="A8PW26">
    <property type="interactions" value="603"/>
</dbReference>
<proteinExistence type="predicted"/>
<dbReference type="STRING" id="425265.A8PW26"/>
<gene>
    <name evidence="2" type="ORF">MGL_1012</name>
</gene>
<dbReference type="EMBL" id="AAYY01000003">
    <property type="protein sequence ID" value="EDP44530.1"/>
    <property type="molecule type" value="Genomic_DNA"/>
</dbReference>
<dbReference type="PANTHER" id="PTHR44200:SF1">
    <property type="entry name" value="DNAJ HOMOLOG SUBFAMILY C MEMBER 7"/>
    <property type="match status" value="1"/>
</dbReference>
<feature type="domain" description="J" evidence="1">
    <location>
        <begin position="226"/>
        <end position="287"/>
    </location>
</feature>
<dbReference type="GeneID" id="5856049"/>
<dbReference type="SMART" id="SM00271">
    <property type="entry name" value="DnaJ"/>
    <property type="match status" value="1"/>
</dbReference>
<dbReference type="PANTHER" id="PTHR44200">
    <property type="entry name" value="DNAJ HOMOLOG SUBFAMILY C MEMBER 7"/>
    <property type="match status" value="1"/>
</dbReference>
<dbReference type="CDD" id="cd06257">
    <property type="entry name" value="DnaJ"/>
    <property type="match status" value="1"/>
</dbReference>
<dbReference type="PROSITE" id="PS50076">
    <property type="entry name" value="DNAJ_2"/>
    <property type="match status" value="1"/>
</dbReference>
<keyword evidence="3" id="KW-1185">Reference proteome</keyword>
<sequence>MKLTDATSPRAWQVKRVMLLLQRGQLGQAQTLAMDIYRADPSDTGAIMLGARILLANNDVQKALQQSQMALRLDPDMQQAKQFLRKCKALSSLKDEANAAFKTNRTDQALAKYAELLQVADQNVEVDGEAKKFKSVIHSNRAILLSKIGRYNEAISDCTRALQLDASFTKPLKTRARAYQLNEQYEEAVRDFKRAVDASAGTAEQDTLRREARRAEVDLKRSKKLDYYKLLGVPKTATEAEIKKAFRKESLKHHPDKGGDEEKFKQCNEAYGVLSDEQKRRRYDSGVDDMDDMDLGGGFGGMSSGFGGMGGMGGVNLADLFGAQFANFDMGPGTTHFYGPQTSFRFG</sequence>
<dbReference type="Gene3D" id="1.10.287.110">
    <property type="entry name" value="DnaJ domain"/>
    <property type="match status" value="1"/>
</dbReference>
<dbReference type="InterPro" id="IPR011990">
    <property type="entry name" value="TPR-like_helical_dom_sf"/>
</dbReference>
<dbReference type="Proteomes" id="UP000008837">
    <property type="component" value="Unassembled WGS sequence"/>
</dbReference>
<dbReference type="SUPFAM" id="SSF46565">
    <property type="entry name" value="Chaperone J-domain"/>
    <property type="match status" value="1"/>
</dbReference>
<accession>A8PW26</accession>
<evidence type="ECO:0000313" key="2">
    <source>
        <dbReference type="EMBL" id="EDP44530.1"/>
    </source>
</evidence>
<dbReference type="AlphaFoldDB" id="A8PW26"/>
<dbReference type="Pfam" id="PF13181">
    <property type="entry name" value="TPR_8"/>
    <property type="match status" value="1"/>
</dbReference>
<dbReference type="SMART" id="SM00028">
    <property type="entry name" value="TPR"/>
    <property type="match status" value="4"/>
</dbReference>
<dbReference type="Gene3D" id="1.25.40.10">
    <property type="entry name" value="Tetratricopeptide repeat domain"/>
    <property type="match status" value="1"/>
</dbReference>
<dbReference type="InterPro" id="IPR001623">
    <property type="entry name" value="DnaJ_domain"/>
</dbReference>
<dbReference type="Pfam" id="PF00226">
    <property type="entry name" value="DnaJ"/>
    <property type="match status" value="1"/>
</dbReference>
<dbReference type="InterPro" id="IPR052758">
    <property type="entry name" value="SRC_co-chaperone"/>
</dbReference>
<dbReference type="PRINTS" id="PR00625">
    <property type="entry name" value="JDOMAIN"/>
</dbReference>
<dbReference type="OrthoDB" id="10250354at2759"/>
<evidence type="ECO:0000313" key="3">
    <source>
        <dbReference type="Proteomes" id="UP000008837"/>
    </source>
</evidence>
<dbReference type="SUPFAM" id="SSF48452">
    <property type="entry name" value="TPR-like"/>
    <property type="match status" value="2"/>
</dbReference>
<protein>
    <recommendedName>
        <fullName evidence="1">J domain-containing protein</fullName>
    </recommendedName>
</protein>
<comment type="caution">
    <text evidence="2">The sequence shown here is derived from an EMBL/GenBank/DDBJ whole genome shotgun (WGS) entry which is preliminary data.</text>
</comment>
<dbReference type="InParanoid" id="A8PW26"/>
<dbReference type="InterPro" id="IPR036869">
    <property type="entry name" value="J_dom_sf"/>
</dbReference>
<dbReference type="VEuPathDB" id="FungiDB:MGL_1012"/>
<dbReference type="OMA" id="RYNINEY"/>
<dbReference type="RefSeq" id="XP_001731744.1">
    <property type="nucleotide sequence ID" value="XM_001731692.1"/>
</dbReference>